<dbReference type="Proteomes" id="UP001515683">
    <property type="component" value="Unassembled WGS sequence"/>
</dbReference>
<dbReference type="InterPro" id="IPR010938">
    <property type="entry name" value="DUF1131"/>
</dbReference>
<comment type="caution">
    <text evidence="2">The sequence shown here is derived from an EMBL/GenBank/DDBJ whole genome shotgun (WGS) entry which is preliminary data.</text>
</comment>
<dbReference type="Gene3D" id="2.60.460.10">
    <property type="entry name" value="protein yfey like domain"/>
    <property type="match status" value="1"/>
</dbReference>
<gene>
    <name evidence="2" type="ORF">F3J40_04865</name>
</gene>
<feature type="signal peptide" evidence="1">
    <location>
        <begin position="1"/>
        <end position="26"/>
    </location>
</feature>
<reference evidence="2 3" key="1">
    <citation type="journal article" date="2019" name="bioRxiv">
        <title>Bacteria contribute to plant secondary compound degradation in a generalist herbivore system.</title>
        <authorList>
            <person name="Francoeur C.B."/>
            <person name="Khadempour L."/>
            <person name="Moreira-Soto R.D."/>
            <person name="Gotting K."/>
            <person name="Book A.J."/>
            <person name="Pinto-Tomas A.A."/>
            <person name="Keefover-Ring K."/>
            <person name="Currie C.R."/>
        </authorList>
    </citation>
    <scope>NUCLEOTIDE SEQUENCE [LARGE SCALE GENOMIC DNA]</scope>
    <source>
        <strain evidence="2">Acro-835</strain>
    </source>
</reference>
<protein>
    <submittedName>
        <fullName evidence="2">RpoE-regulated lipoprotein</fullName>
    </submittedName>
</protein>
<organism evidence="2 3">
    <name type="scientific">Candidatus Pantoea multigeneris</name>
    <dbReference type="NCBI Taxonomy" id="2608357"/>
    <lineage>
        <taxon>Bacteria</taxon>
        <taxon>Pseudomonadati</taxon>
        <taxon>Pseudomonadota</taxon>
        <taxon>Gammaproteobacteria</taxon>
        <taxon>Enterobacterales</taxon>
        <taxon>Erwiniaceae</taxon>
        <taxon>Pantoea</taxon>
    </lineage>
</organism>
<dbReference type="Pfam" id="PF06572">
    <property type="entry name" value="DUF1131"/>
    <property type="match status" value="1"/>
</dbReference>
<keyword evidence="2" id="KW-0449">Lipoprotein</keyword>
<dbReference type="InterPro" id="IPR038714">
    <property type="entry name" value="YfeY-like_sf"/>
</dbReference>
<sequence>MKAVRSSMLVMALVLSGCASSGSASGAQEGVSWWNPLSYHWSAALPWHWFGSSLKVSDQGVGGLNGSTSMDQAAINSGLNGDYQLRQGMRGHNGDVINFWQALDDGKVKLVVYGTTQVSRIEVLDADIASTDGRKVGDRFSDTFSKAFGQCELASDSSSSSTAVECKVPGSQHLRYVYSGEWHGPEGLMPADDTLKNWTISKIVWQR</sequence>
<accession>A0ABX0RBT5</accession>
<dbReference type="EMBL" id="VWXF01000001">
    <property type="protein sequence ID" value="NIF20939.1"/>
    <property type="molecule type" value="Genomic_DNA"/>
</dbReference>
<feature type="chain" id="PRO_5045302850" evidence="1">
    <location>
        <begin position="27"/>
        <end position="207"/>
    </location>
</feature>
<dbReference type="NCBIfam" id="NF007990">
    <property type="entry name" value="PRK10718.1"/>
    <property type="match status" value="1"/>
</dbReference>
<dbReference type="RefSeq" id="WP_167012789.1">
    <property type="nucleotide sequence ID" value="NZ_VWXF01000001.1"/>
</dbReference>
<proteinExistence type="predicted"/>
<evidence type="ECO:0000313" key="3">
    <source>
        <dbReference type="Proteomes" id="UP001515683"/>
    </source>
</evidence>
<keyword evidence="1" id="KW-0732">Signal</keyword>
<evidence type="ECO:0000256" key="1">
    <source>
        <dbReference type="SAM" id="SignalP"/>
    </source>
</evidence>
<evidence type="ECO:0000313" key="2">
    <source>
        <dbReference type="EMBL" id="NIF20939.1"/>
    </source>
</evidence>
<dbReference type="PROSITE" id="PS51257">
    <property type="entry name" value="PROKAR_LIPOPROTEIN"/>
    <property type="match status" value="1"/>
</dbReference>
<keyword evidence="3" id="KW-1185">Reference proteome</keyword>
<name>A0ABX0RBT5_9GAMM</name>